<dbReference type="EMBL" id="NPIB01000021">
    <property type="protein sequence ID" value="PLC57000.1"/>
    <property type="molecule type" value="Genomic_DNA"/>
</dbReference>
<organism evidence="1 2">
    <name type="scientific">Photobacterium carnosum</name>
    <dbReference type="NCBI Taxonomy" id="2023717"/>
    <lineage>
        <taxon>Bacteria</taxon>
        <taxon>Pseudomonadati</taxon>
        <taxon>Pseudomonadota</taxon>
        <taxon>Gammaproteobacteria</taxon>
        <taxon>Vibrionales</taxon>
        <taxon>Vibrionaceae</taxon>
        <taxon>Photobacterium</taxon>
    </lineage>
</organism>
<proteinExistence type="predicted"/>
<gene>
    <name evidence="1" type="ORF">CIK00_15400</name>
</gene>
<sequence length="1104" mass="125420">MINYLNTLFADFRLYSLFGDDDNFTVTQLWVLEIERESSSELRFLYARTLPSTYQSDTWQGSVSTKTQLYDNCSVKTHTLTLHTSTKKLKAFLEHFINGAPLQKASQLAEVNISDKLANTVGVNTFGESPLIRSVMHLPTRDYYQFQTSRLSPTSYCSVDSGAISPEDKPKIFSVPEGCDMMIAEAACQALDADTGLDFSKTDSWRISDFEFICAPGLNAAERCKYDISLKGKQSSLTLFESLTREPSDLLVIIKAYSEGSIQSSYITNLSKSSSYPLHHQFELKVFQNQSSTAYTMEIYALGPNGEHSSLLLQTGNHFMRQMNCNLQLVEPIRAYEQFSWLDKEVPKREKVKLEAAKQVGRAIRPSRSQMSDYTADPWVPLNRLIQDRVRQLCPNKSDGRFFPTLNNSNGMSRLELKDWLKSIFEQYHDAKIAWIDPYMEDVGIELLNRLGTASADYLIITTEKTSNDDSTKESGQPTRVDNLLARCSGWNNGYFGSVHLKVLAVPESKLHDRMILIRSANGQPLSGYHLSNSVQRASENHPLLVTPIPLDVVPHVFEYVDQIIQNTLHRDDKTPPPARIIFNSTDIKPRDEEKPKGLSHNSSFAEPQCAGSVIAWWLDDEQLSDFSGSELMEKMSAKGYVKDGQLDPEHFDALPAKFWKEGLPMADFHSAWDALGCVIANSPASRYSGSLYNKEQSVLSEQVKLALLEHISPSRANALQPRLTNKQLDIEHYRSQGLIELLLSKCDQFSTFTYSPVDTSYSDYFSIQLLWSEAPKQFVSWLNTILSKPIKQPRSHALVVEALKHICLVVSFDKHQEQIDALLQSNVSVITWIGLHALAKNINGGDWGIEALSKIEHITPSAVRRTIQCWLINEANYFNSDIKPQLIASLTQSLEAPLKDNELKDILLPVRNHNGRLHHFKPWILESMLVPMLEQRIIDITQVAHQWLTELINQWQTALKNNRLDFMLETDGAFTDELAVLTKYISPDVREKIFSKLQKVFNTLARTIRRPMSAQISWNSYSNAHQVNLWLYAFANRMAELLPDKPSPLNELLLESKEIIERISPSTWDSFSINKLSIYAMDDPKHIRSHNLHQIIKNTLTTH</sequence>
<reference evidence="1 2" key="1">
    <citation type="journal article" date="2018" name="Syst. Appl. Microbiol.">
        <title>Photobacterium carnosum sp. nov., isolated from spoiled modified atmosphere packaged poultry meat.</title>
        <authorList>
            <person name="Hilgarth M."/>
            <person name="Fuertes S."/>
            <person name="Ehrmann M."/>
            <person name="Vogel R.F."/>
        </authorList>
    </citation>
    <scope>NUCLEOTIDE SEQUENCE [LARGE SCALE GENOMIC DNA]</scope>
    <source>
        <strain evidence="1 2">TMW 2.2021</strain>
    </source>
</reference>
<dbReference type="Proteomes" id="UP000234420">
    <property type="component" value="Unassembled WGS sequence"/>
</dbReference>
<dbReference type="NCBIfam" id="NF040700">
    <property type="entry name" value="VPA1262_N_dom"/>
    <property type="match status" value="1"/>
</dbReference>
<keyword evidence="2" id="KW-1185">Reference proteome</keyword>
<evidence type="ECO:0000313" key="2">
    <source>
        <dbReference type="Proteomes" id="UP000234420"/>
    </source>
</evidence>
<comment type="caution">
    <text evidence="1">The sequence shown here is derived from an EMBL/GenBank/DDBJ whole genome shotgun (WGS) entry which is preliminary data.</text>
</comment>
<dbReference type="AlphaFoldDB" id="A0A2N4UPP8"/>
<name>A0A2N4UPP8_9GAMM</name>
<dbReference type="NCBIfam" id="NF040699">
    <property type="entry name" value="VPA1262_fam"/>
    <property type="match status" value="1"/>
</dbReference>
<evidence type="ECO:0000313" key="1">
    <source>
        <dbReference type="EMBL" id="PLC57000.1"/>
    </source>
</evidence>
<protein>
    <submittedName>
        <fullName evidence="1">Uncharacterized protein</fullName>
    </submittedName>
</protein>
<dbReference type="RefSeq" id="WP_065207998.1">
    <property type="nucleotide sequence ID" value="NZ_JABJXE010000011.1"/>
</dbReference>
<accession>A0A2N4UPP8</accession>